<evidence type="ECO:0000256" key="1">
    <source>
        <dbReference type="SAM" id="SignalP"/>
    </source>
</evidence>
<feature type="signal peptide" evidence="1">
    <location>
        <begin position="1"/>
        <end position="26"/>
    </location>
</feature>
<evidence type="ECO:0000313" key="3">
    <source>
        <dbReference type="Proteomes" id="UP000054053"/>
    </source>
</evidence>
<reference evidence="3" key="1">
    <citation type="journal article" date="2016" name="Genome Announc.">
        <title>Genome sequence of Ustilaginoidea virens IPU010, a rice pathogenic fungus causing false smut.</title>
        <authorList>
            <person name="Kumagai T."/>
            <person name="Ishii T."/>
            <person name="Terai G."/>
            <person name="Umemura M."/>
            <person name="Machida M."/>
            <person name="Asai K."/>
        </authorList>
    </citation>
    <scope>NUCLEOTIDE SEQUENCE [LARGE SCALE GENOMIC DNA]</scope>
    <source>
        <strain evidence="3">IPU010</strain>
    </source>
</reference>
<dbReference type="AlphaFoldDB" id="A0A1B5L0V6"/>
<protein>
    <submittedName>
        <fullName evidence="2">Uncharacterized protein</fullName>
    </submittedName>
</protein>
<dbReference type="Proteomes" id="UP000054053">
    <property type="component" value="Unassembled WGS sequence"/>
</dbReference>
<accession>A0A1B5L0V6</accession>
<evidence type="ECO:0000313" key="2">
    <source>
        <dbReference type="EMBL" id="GAO17044.1"/>
    </source>
</evidence>
<organism evidence="2 3">
    <name type="scientific">Ustilaginoidea virens</name>
    <name type="common">Rice false smut fungus</name>
    <name type="synonym">Villosiclava virens</name>
    <dbReference type="NCBI Taxonomy" id="1159556"/>
    <lineage>
        <taxon>Eukaryota</taxon>
        <taxon>Fungi</taxon>
        <taxon>Dikarya</taxon>
        <taxon>Ascomycota</taxon>
        <taxon>Pezizomycotina</taxon>
        <taxon>Sordariomycetes</taxon>
        <taxon>Hypocreomycetidae</taxon>
        <taxon>Hypocreales</taxon>
        <taxon>Clavicipitaceae</taxon>
        <taxon>Ustilaginoidea</taxon>
    </lineage>
</organism>
<comment type="caution">
    <text evidence="2">The sequence shown here is derived from an EMBL/GenBank/DDBJ whole genome shotgun (WGS) entry which is preliminary data.</text>
</comment>
<gene>
    <name evidence="2" type="ORF">UVI_02003190</name>
</gene>
<proteinExistence type="predicted"/>
<feature type="chain" id="PRO_5008577636" evidence="1">
    <location>
        <begin position="27"/>
        <end position="80"/>
    </location>
</feature>
<keyword evidence="1" id="KW-0732">Signal</keyword>
<dbReference type="EMBL" id="BBTG02000001">
    <property type="protein sequence ID" value="GAO17044.1"/>
    <property type="molecule type" value="Genomic_DNA"/>
</dbReference>
<name>A0A1B5L0V6_USTVR</name>
<sequence length="80" mass="8602">MVGRDPKNPAWMRLGLGMGLGLVVQAQQAVSMREKVPGWARGRLGHNARSLAAEGRQTATRPQPTRMLVPLSNVLSVTNG</sequence>